<name>A0A4S8KNS0_DENBC</name>
<reference evidence="1 2" key="1">
    <citation type="journal article" date="2019" name="Nat. Ecol. Evol.">
        <title>Megaphylogeny resolves global patterns of mushroom evolution.</title>
        <authorList>
            <person name="Varga T."/>
            <person name="Krizsan K."/>
            <person name="Foldi C."/>
            <person name="Dima B."/>
            <person name="Sanchez-Garcia M."/>
            <person name="Sanchez-Ramirez S."/>
            <person name="Szollosi G.J."/>
            <person name="Szarkandi J.G."/>
            <person name="Papp V."/>
            <person name="Albert L."/>
            <person name="Andreopoulos W."/>
            <person name="Angelini C."/>
            <person name="Antonin V."/>
            <person name="Barry K.W."/>
            <person name="Bougher N.L."/>
            <person name="Buchanan P."/>
            <person name="Buyck B."/>
            <person name="Bense V."/>
            <person name="Catcheside P."/>
            <person name="Chovatia M."/>
            <person name="Cooper J."/>
            <person name="Damon W."/>
            <person name="Desjardin D."/>
            <person name="Finy P."/>
            <person name="Geml J."/>
            <person name="Haridas S."/>
            <person name="Hughes K."/>
            <person name="Justo A."/>
            <person name="Karasinski D."/>
            <person name="Kautmanova I."/>
            <person name="Kiss B."/>
            <person name="Kocsube S."/>
            <person name="Kotiranta H."/>
            <person name="LaButti K.M."/>
            <person name="Lechner B.E."/>
            <person name="Liimatainen K."/>
            <person name="Lipzen A."/>
            <person name="Lukacs Z."/>
            <person name="Mihaltcheva S."/>
            <person name="Morgado L.N."/>
            <person name="Niskanen T."/>
            <person name="Noordeloos M.E."/>
            <person name="Ohm R.A."/>
            <person name="Ortiz-Santana B."/>
            <person name="Ovrebo C."/>
            <person name="Racz N."/>
            <person name="Riley R."/>
            <person name="Savchenko A."/>
            <person name="Shiryaev A."/>
            <person name="Soop K."/>
            <person name="Spirin V."/>
            <person name="Szebenyi C."/>
            <person name="Tomsovsky M."/>
            <person name="Tulloss R.E."/>
            <person name="Uehling J."/>
            <person name="Grigoriev I.V."/>
            <person name="Vagvolgyi C."/>
            <person name="Papp T."/>
            <person name="Martin F.M."/>
            <person name="Miettinen O."/>
            <person name="Hibbett D.S."/>
            <person name="Nagy L.G."/>
        </authorList>
    </citation>
    <scope>NUCLEOTIDE SEQUENCE [LARGE SCALE GENOMIC DNA]</scope>
    <source>
        <strain evidence="1 2">CBS 962.96</strain>
    </source>
</reference>
<protein>
    <submittedName>
        <fullName evidence="1">Uncharacterized protein</fullName>
    </submittedName>
</protein>
<keyword evidence="2" id="KW-1185">Reference proteome</keyword>
<accession>A0A4S8KNS0</accession>
<sequence>MSDTIVVGADDGPWLARMKIPTVLKGRPTVLASLSVPFMYIRDLFDLAIKAGKLDRMTSYISLPLCCQLLLAPVCTLLKSS</sequence>
<evidence type="ECO:0000313" key="2">
    <source>
        <dbReference type="Proteomes" id="UP000297245"/>
    </source>
</evidence>
<dbReference type="EMBL" id="ML180490">
    <property type="protein sequence ID" value="THU77287.1"/>
    <property type="molecule type" value="Genomic_DNA"/>
</dbReference>
<proteinExistence type="predicted"/>
<gene>
    <name evidence="1" type="ORF">K435DRAFT_98972</name>
</gene>
<organism evidence="1 2">
    <name type="scientific">Dendrothele bispora (strain CBS 962.96)</name>
    <dbReference type="NCBI Taxonomy" id="1314807"/>
    <lineage>
        <taxon>Eukaryota</taxon>
        <taxon>Fungi</taxon>
        <taxon>Dikarya</taxon>
        <taxon>Basidiomycota</taxon>
        <taxon>Agaricomycotina</taxon>
        <taxon>Agaricomycetes</taxon>
        <taxon>Agaricomycetidae</taxon>
        <taxon>Agaricales</taxon>
        <taxon>Agaricales incertae sedis</taxon>
        <taxon>Dendrothele</taxon>
    </lineage>
</organism>
<evidence type="ECO:0000313" key="1">
    <source>
        <dbReference type="EMBL" id="THU77287.1"/>
    </source>
</evidence>
<dbReference type="Proteomes" id="UP000297245">
    <property type="component" value="Unassembled WGS sequence"/>
</dbReference>
<dbReference type="AlphaFoldDB" id="A0A4S8KNS0"/>